<evidence type="ECO:0000313" key="2">
    <source>
        <dbReference type="Proteomes" id="UP001160148"/>
    </source>
</evidence>
<protein>
    <submittedName>
        <fullName evidence="1">Uncharacterized protein</fullName>
    </submittedName>
</protein>
<dbReference type="AlphaFoldDB" id="A0AAV0VT61"/>
<proteinExistence type="predicted"/>
<name>A0AAV0VT61_9HEMI</name>
<dbReference type="Proteomes" id="UP001160148">
    <property type="component" value="Unassembled WGS sequence"/>
</dbReference>
<gene>
    <name evidence="1" type="ORF">MEUPH1_LOCUS3702</name>
</gene>
<evidence type="ECO:0000313" key="1">
    <source>
        <dbReference type="EMBL" id="CAI6346840.1"/>
    </source>
</evidence>
<accession>A0AAV0VT61</accession>
<comment type="caution">
    <text evidence="1">The sequence shown here is derived from an EMBL/GenBank/DDBJ whole genome shotgun (WGS) entry which is preliminary data.</text>
</comment>
<sequence>MDLGISTCLQRSCECASVGHRCVVDTLDLAVDSRIKAVCFPLRRRHYGDSFRSAPELNIDSPVYSRPELRSLQSPVLYDRVNTVVVAAASTVTRFTDFPVTAETKTVSLKSQRPPRVRSLIAALDLAGYRTISLAVGPPVRLENARSCPELKMQSPVYGRVQNTVPPAPAEILARSEPRKSQYTCSEDRCLVDTLDLAVDRRITGIGFPLRRSHGDSFRSSPEFRLDSPVYSRPELKSLQAPLLYNGVNTVQPEPAEMPQKPARSERRKSAFTRSRRFIWKGLVNAARRLCFCSSFVDME</sequence>
<organism evidence="1 2">
    <name type="scientific">Macrosiphum euphorbiae</name>
    <name type="common">potato aphid</name>
    <dbReference type="NCBI Taxonomy" id="13131"/>
    <lineage>
        <taxon>Eukaryota</taxon>
        <taxon>Metazoa</taxon>
        <taxon>Ecdysozoa</taxon>
        <taxon>Arthropoda</taxon>
        <taxon>Hexapoda</taxon>
        <taxon>Insecta</taxon>
        <taxon>Pterygota</taxon>
        <taxon>Neoptera</taxon>
        <taxon>Paraneoptera</taxon>
        <taxon>Hemiptera</taxon>
        <taxon>Sternorrhyncha</taxon>
        <taxon>Aphidomorpha</taxon>
        <taxon>Aphidoidea</taxon>
        <taxon>Aphididae</taxon>
        <taxon>Macrosiphini</taxon>
        <taxon>Macrosiphum</taxon>
    </lineage>
</organism>
<keyword evidence="2" id="KW-1185">Reference proteome</keyword>
<reference evidence="1 2" key="1">
    <citation type="submission" date="2023-01" db="EMBL/GenBank/DDBJ databases">
        <authorList>
            <person name="Whitehead M."/>
        </authorList>
    </citation>
    <scope>NUCLEOTIDE SEQUENCE [LARGE SCALE GENOMIC DNA]</scope>
</reference>
<dbReference type="EMBL" id="CARXXK010000001">
    <property type="protein sequence ID" value="CAI6346840.1"/>
    <property type="molecule type" value="Genomic_DNA"/>
</dbReference>